<dbReference type="Ensembl" id="ENSCCRT00015008016.1">
    <property type="protein sequence ID" value="ENSCCRP00015007694.1"/>
    <property type="gene ID" value="ENSCCRG00015003859.1"/>
</dbReference>
<dbReference type="InterPro" id="IPR050302">
    <property type="entry name" value="Rab_GAP_TBC_domain"/>
</dbReference>
<sequence>MINSIDVIHVYEESKVLLKCLYSIIFTYHIDMLHMDSLTVPSLSPSTGSQLNVDEMKLLAKLEEQNLLLEIDSKSLYSVNGVLRGVPAHLWPVVWQLLCDTQNVVVWQKYSDLLKSLCPSEKLILRDLTRILPQHQLFHNKVATCQKSLFNVLKAYSILDRDIGYCQGSVFIVGLLQMAEEEAFYIFLRLMKDFGMRDLYRSNMVELSCCIYQSDAMIKVNNYNSALFKSTWIIYKMSFPKTLS</sequence>
<proteinExistence type="predicted"/>
<keyword evidence="1" id="KW-0343">GTPase activation</keyword>
<dbReference type="GO" id="GO:0005096">
    <property type="term" value="F:GTPase activator activity"/>
    <property type="evidence" value="ECO:0007669"/>
    <property type="project" value="UniProtKB-KW"/>
</dbReference>
<feature type="domain" description="Rab-GAP TBC" evidence="2">
    <location>
        <begin position="85"/>
        <end position="244"/>
    </location>
</feature>
<dbReference type="PANTHER" id="PTHR47219:SF22">
    <property type="entry name" value="RAB-GAP TBC DOMAIN-CONTAINING PROTEIN"/>
    <property type="match status" value="1"/>
</dbReference>
<protein>
    <recommendedName>
        <fullName evidence="2">Rab-GAP TBC domain-containing protein</fullName>
    </recommendedName>
</protein>
<dbReference type="AlphaFoldDB" id="A0A8C1SGG6"/>
<dbReference type="SMART" id="SM00164">
    <property type="entry name" value="TBC"/>
    <property type="match status" value="1"/>
</dbReference>
<evidence type="ECO:0000256" key="1">
    <source>
        <dbReference type="ARBA" id="ARBA00022468"/>
    </source>
</evidence>
<dbReference type="GO" id="GO:0031267">
    <property type="term" value="F:small GTPase binding"/>
    <property type="evidence" value="ECO:0007669"/>
    <property type="project" value="TreeGrafter"/>
</dbReference>
<dbReference type="PROSITE" id="PS50086">
    <property type="entry name" value="TBC_RABGAP"/>
    <property type="match status" value="1"/>
</dbReference>
<dbReference type="SUPFAM" id="SSF47923">
    <property type="entry name" value="Ypt/Rab-GAP domain of gyp1p"/>
    <property type="match status" value="1"/>
</dbReference>
<accession>A0A8C1SGG6</accession>
<dbReference type="Gene3D" id="1.10.8.270">
    <property type="entry name" value="putative rabgap domain of human tbc1 domain family member 14 like domains"/>
    <property type="match status" value="1"/>
</dbReference>
<evidence type="ECO:0000259" key="2">
    <source>
        <dbReference type="PROSITE" id="PS50086"/>
    </source>
</evidence>
<evidence type="ECO:0000313" key="3">
    <source>
        <dbReference type="Ensembl" id="ENSCCRP00015007694.1"/>
    </source>
</evidence>
<dbReference type="FunFam" id="1.10.8.270:FF:000001">
    <property type="entry name" value="TBC1 domain family member 1"/>
    <property type="match status" value="1"/>
</dbReference>
<dbReference type="PANTHER" id="PTHR47219">
    <property type="entry name" value="RAB GTPASE-ACTIVATING PROTEIN 1-LIKE"/>
    <property type="match status" value="1"/>
</dbReference>
<dbReference type="InterPro" id="IPR035969">
    <property type="entry name" value="Rab-GAP_TBC_sf"/>
</dbReference>
<organism evidence="3 4">
    <name type="scientific">Cyprinus carpio</name>
    <name type="common">Common carp</name>
    <dbReference type="NCBI Taxonomy" id="7962"/>
    <lineage>
        <taxon>Eukaryota</taxon>
        <taxon>Metazoa</taxon>
        <taxon>Chordata</taxon>
        <taxon>Craniata</taxon>
        <taxon>Vertebrata</taxon>
        <taxon>Euteleostomi</taxon>
        <taxon>Actinopterygii</taxon>
        <taxon>Neopterygii</taxon>
        <taxon>Teleostei</taxon>
        <taxon>Ostariophysi</taxon>
        <taxon>Cypriniformes</taxon>
        <taxon>Cyprinidae</taxon>
        <taxon>Cyprininae</taxon>
        <taxon>Cyprinus</taxon>
    </lineage>
</organism>
<dbReference type="Proteomes" id="UP000694700">
    <property type="component" value="Unplaced"/>
</dbReference>
<dbReference type="Pfam" id="PF00566">
    <property type="entry name" value="RabGAP-TBC"/>
    <property type="match status" value="1"/>
</dbReference>
<dbReference type="InterPro" id="IPR000195">
    <property type="entry name" value="Rab-GAP-TBC_dom"/>
</dbReference>
<evidence type="ECO:0000313" key="4">
    <source>
        <dbReference type="Proteomes" id="UP000694700"/>
    </source>
</evidence>
<reference evidence="3" key="1">
    <citation type="submission" date="2025-08" db="UniProtKB">
        <authorList>
            <consortium name="Ensembl"/>
        </authorList>
    </citation>
    <scope>IDENTIFICATION</scope>
</reference>
<name>A0A8C1SGG6_CYPCA</name>